<evidence type="ECO:0000313" key="4">
    <source>
        <dbReference type="Proteomes" id="UP000001514"/>
    </source>
</evidence>
<dbReference type="KEGG" id="smo:SELMODRAFT_114920"/>
<accession>D8SEK6</accession>
<evidence type="ECO:0000259" key="2">
    <source>
        <dbReference type="Pfam" id="PF12697"/>
    </source>
</evidence>
<proteinExistence type="predicted"/>
<dbReference type="eggNOG" id="ENOG502RZ4X">
    <property type="taxonomic scope" value="Eukaryota"/>
</dbReference>
<dbReference type="Gramene" id="EFJ17129">
    <property type="protein sequence ID" value="EFJ17129"/>
    <property type="gene ID" value="SELMODRAFT_114920"/>
</dbReference>
<dbReference type="Proteomes" id="UP000001514">
    <property type="component" value="Unassembled WGS sequence"/>
</dbReference>
<dbReference type="AlphaFoldDB" id="D8SEK6"/>
<dbReference type="InterPro" id="IPR029058">
    <property type="entry name" value="AB_hydrolase_fold"/>
</dbReference>
<dbReference type="Gene3D" id="3.40.50.1820">
    <property type="entry name" value="alpha/beta hydrolase"/>
    <property type="match status" value="1"/>
</dbReference>
<dbReference type="GO" id="GO:0080032">
    <property type="term" value="F:methyl jasmonate esterase activity"/>
    <property type="evidence" value="ECO:0000318"/>
    <property type="project" value="GO_Central"/>
</dbReference>
<dbReference type="GO" id="GO:0009694">
    <property type="term" value="P:jasmonic acid metabolic process"/>
    <property type="evidence" value="ECO:0000318"/>
    <property type="project" value="GO_Central"/>
</dbReference>
<dbReference type="OMA" id="CWYKLAN"/>
<evidence type="ECO:0000313" key="3">
    <source>
        <dbReference type="EMBL" id="EFJ17129.1"/>
    </source>
</evidence>
<dbReference type="GO" id="GO:0080031">
    <property type="term" value="F:methyl salicylate esterase activity"/>
    <property type="evidence" value="ECO:0000318"/>
    <property type="project" value="GO_Central"/>
</dbReference>
<reference evidence="3 4" key="1">
    <citation type="journal article" date="2011" name="Science">
        <title>The Selaginella genome identifies genetic changes associated with the evolution of vascular plants.</title>
        <authorList>
            <person name="Banks J.A."/>
            <person name="Nishiyama T."/>
            <person name="Hasebe M."/>
            <person name="Bowman J.L."/>
            <person name="Gribskov M."/>
            <person name="dePamphilis C."/>
            <person name="Albert V.A."/>
            <person name="Aono N."/>
            <person name="Aoyama T."/>
            <person name="Ambrose B.A."/>
            <person name="Ashton N.W."/>
            <person name="Axtell M.J."/>
            <person name="Barker E."/>
            <person name="Barker M.S."/>
            <person name="Bennetzen J.L."/>
            <person name="Bonawitz N.D."/>
            <person name="Chapple C."/>
            <person name="Cheng C."/>
            <person name="Correa L.G."/>
            <person name="Dacre M."/>
            <person name="DeBarry J."/>
            <person name="Dreyer I."/>
            <person name="Elias M."/>
            <person name="Engstrom E.M."/>
            <person name="Estelle M."/>
            <person name="Feng L."/>
            <person name="Finet C."/>
            <person name="Floyd S.K."/>
            <person name="Frommer W.B."/>
            <person name="Fujita T."/>
            <person name="Gramzow L."/>
            <person name="Gutensohn M."/>
            <person name="Harholt J."/>
            <person name="Hattori M."/>
            <person name="Heyl A."/>
            <person name="Hirai T."/>
            <person name="Hiwatashi Y."/>
            <person name="Ishikawa M."/>
            <person name="Iwata M."/>
            <person name="Karol K.G."/>
            <person name="Koehler B."/>
            <person name="Kolukisaoglu U."/>
            <person name="Kubo M."/>
            <person name="Kurata T."/>
            <person name="Lalonde S."/>
            <person name="Li K."/>
            <person name="Li Y."/>
            <person name="Litt A."/>
            <person name="Lyons E."/>
            <person name="Manning G."/>
            <person name="Maruyama T."/>
            <person name="Michael T.P."/>
            <person name="Mikami K."/>
            <person name="Miyazaki S."/>
            <person name="Morinaga S."/>
            <person name="Murata T."/>
            <person name="Mueller-Roeber B."/>
            <person name="Nelson D.R."/>
            <person name="Obara M."/>
            <person name="Oguri Y."/>
            <person name="Olmstead R.G."/>
            <person name="Onodera N."/>
            <person name="Petersen B.L."/>
            <person name="Pils B."/>
            <person name="Prigge M."/>
            <person name="Rensing S.A."/>
            <person name="Riano-Pachon D.M."/>
            <person name="Roberts A.W."/>
            <person name="Sato Y."/>
            <person name="Scheller H.V."/>
            <person name="Schulz B."/>
            <person name="Schulz C."/>
            <person name="Shakirov E.V."/>
            <person name="Shibagaki N."/>
            <person name="Shinohara N."/>
            <person name="Shippen D.E."/>
            <person name="Soerensen I."/>
            <person name="Sotooka R."/>
            <person name="Sugimoto N."/>
            <person name="Sugita M."/>
            <person name="Sumikawa N."/>
            <person name="Tanurdzic M."/>
            <person name="Theissen G."/>
            <person name="Ulvskov P."/>
            <person name="Wakazuki S."/>
            <person name="Weng J.K."/>
            <person name="Willats W.W."/>
            <person name="Wipf D."/>
            <person name="Wolf P.G."/>
            <person name="Yang L."/>
            <person name="Zimmer A.D."/>
            <person name="Zhu Q."/>
            <person name="Mitros T."/>
            <person name="Hellsten U."/>
            <person name="Loque D."/>
            <person name="Otillar R."/>
            <person name="Salamov A."/>
            <person name="Schmutz J."/>
            <person name="Shapiro H."/>
            <person name="Lindquist E."/>
            <person name="Lucas S."/>
            <person name="Rokhsar D."/>
            <person name="Grigoriev I.V."/>
        </authorList>
    </citation>
    <scope>NUCLEOTIDE SEQUENCE [LARGE SCALE GENOMIC DNA]</scope>
</reference>
<sequence length="256" mass="28113">MTKPCHFVLVHGGSHGAWCWYKIVNLLQASGHKVTALDLSSCGTHTRDAETVTSFAEYTQPLIDFLSKVQDKVVLVGHSLGGVSVVHASEQFPEKVAVSVYIAAAMFPVGLQTQEAEINLVRATESFPDKMHFTFANGVENGPTTVMVRKDFVREAFYHLSPAEDVALASILLRPSPIAAVSKVNFSTSKRGYGSVPRVYVKTEKDRSFSPKEQDIAVTKSLPDKVYSIESDHSPFFSAPQELHQLLLQIAADFCQ</sequence>
<organism evidence="4">
    <name type="scientific">Selaginella moellendorffii</name>
    <name type="common">Spikemoss</name>
    <dbReference type="NCBI Taxonomy" id="88036"/>
    <lineage>
        <taxon>Eukaryota</taxon>
        <taxon>Viridiplantae</taxon>
        <taxon>Streptophyta</taxon>
        <taxon>Embryophyta</taxon>
        <taxon>Tracheophyta</taxon>
        <taxon>Lycopodiopsida</taxon>
        <taxon>Selaginellales</taxon>
        <taxon>Selaginellaceae</taxon>
        <taxon>Selaginella</taxon>
    </lineage>
</organism>
<dbReference type="PANTHER" id="PTHR10992:SF1032">
    <property type="entry name" value="METHYLESTERASE 17"/>
    <property type="match status" value="1"/>
</dbReference>
<dbReference type="SUPFAM" id="SSF53474">
    <property type="entry name" value="alpha/beta-Hydrolases"/>
    <property type="match status" value="1"/>
</dbReference>
<protein>
    <recommendedName>
        <fullName evidence="2">AB hydrolase-1 domain-containing protein</fullName>
    </recommendedName>
</protein>
<dbReference type="Pfam" id="PF12697">
    <property type="entry name" value="Abhydrolase_6"/>
    <property type="match status" value="1"/>
</dbReference>
<feature type="domain" description="AB hydrolase-1" evidence="2">
    <location>
        <begin position="7"/>
        <end position="243"/>
    </location>
</feature>
<dbReference type="GO" id="GO:0009696">
    <property type="term" value="P:salicylic acid metabolic process"/>
    <property type="evidence" value="ECO:0000318"/>
    <property type="project" value="GO_Central"/>
</dbReference>
<dbReference type="InParanoid" id="D8SEK6"/>
<keyword evidence="1" id="KW-0378">Hydrolase</keyword>
<dbReference type="FunFam" id="3.40.50.1820:FF:000025">
    <property type="entry name" value="putative methylesterase 11, chloroplastic"/>
    <property type="match status" value="1"/>
</dbReference>
<dbReference type="PANTHER" id="PTHR10992">
    <property type="entry name" value="METHYLESTERASE FAMILY MEMBER"/>
    <property type="match status" value="1"/>
</dbReference>
<name>D8SEK6_SELML</name>
<dbReference type="GO" id="GO:0080030">
    <property type="term" value="F:methyl indole-3-acetate esterase activity"/>
    <property type="evidence" value="ECO:0000318"/>
    <property type="project" value="GO_Central"/>
</dbReference>
<dbReference type="InterPro" id="IPR000073">
    <property type="entry name" value="AB_hydrolase_1"/>
</dbReference>
<dbReference type="EMBL" id="GL377615">
    <property type="protein sequence ID" value="EFJ17129.1"/>
    <property type="molecule type" value="Genomic_DNA"/>
</dbReference>
<dbReference type="InterPro" id="IPR045889">
    <property type="entry name" value="MES/HNL"/>
</dbReference>
<evidence type="ECO:0000256" key="1">
    <source>
        <dbReference type="ARBA" id="ARBA00022801"/>
    </source>
</evidence>
<dbReference type="HOGENOM" id="CLU_046066_0_2_1"/>
<dbReference type="OrthoDB" id="1263307at2759"/>
<keyword evidence="4" id="KW-1185">Reference proteome</keyword>
<gene>
    <name evidence="3" type="ORF">SELMODRAFT_114920</name>
</gene>